<feature type="transmembrane region" description="Helical" evidence="6">
    <location>
        <begin position="220"/>
        <end position="238"/>
    </location>
</feature>
<proteinExistence type="predicted"/>
<evidence type="ECO:0000256" key="3">
    <source>
        <dbReference type="ARBA" id="ARBA00022692"/>
    </source>
</evidence>
<evidence type="ECO:0000313" key="9">
    <source>
        <dbReference type="Proteomes" id="UP001597318"/>
    </source>
</evidence>
<evidence type="ECO:0000259" key="7">
    <source>
        <dbReference type="PROSITE" id="PS50850"/>
    </source>
</evidence>
<keyword evidence="5 6" id="KW-0472">Membrane</keyword>
<dbReference type="RefSeq" id="WP_247343354.1">
    <property type="nucleotide sequence ID" value="NZ_CP095550.1"/>
</dbReference>
<dbReference type="InterPro" id="IPR020846">
    <property type="entry name" value="MFS_dom"/>
</dbReference>
<dbReference type="InterPro" id="IPR036259">
    <property type="entry name" value="MFS_trans_sf"/>
</dbReference>
<keyword evidence="2" id="KW-0813">Transport</keyword>
<dbReference type="PANTHER" id="PTHR23521:SF3">
    <property type="entry name" value="MFS TRANSPORTER"/>
    <property type="match status" value="1"/>
</dbReference>
<name>A0ABW5C051_9BACI</name>
<evidence type="ECO:0000256" key="2">
    <source>
        <dbReference type="ARBA" id="ARBA00022448"/>
    </source>
</evidence>
<feature type="domain" description="Major facilitator superfamily (MFS) profile" evidence="7">
    <location>
        <begin position="1"/>
        <end position="394"/>
    </location>
</feature>
<evidence type="ECO:0000256" key="1">
    <source>
        <dbReference type="ARBA" id="ARBA00004651"/>
    </source>
</evidence>
<dbReference type="EMBL" id="JBHUIK010000002">
    <property type="protein sequence ID" value="MFD2214609.1"/>
    <property type="molecule type" value="Genomic_DNA"/>
</dbReference>
<reference evidence="9" key="1">
    <citation type="journal article" date="2019" name="Int. J. Syst. Evol. Microbiol.">
        <title>The Global Catalogue of Microorganisms (GCM) 10K type strain sequencing project: providing services to taxonomists for standard genome sequencing and annotation.</title>
        <authorList>
            <consortium name="The Broad Institute Genomics Platform"/>
            <consortium name="The Broad Institute Genome Sequencing Center for Infectious Disease"/>
            <person name="Wu L."/>
            <person name="Ma J."/>
        </authorList>
    </citation>
    <scope>NUCLEOTIDE SEQUENCE [LARGE SCALE GENOMIC DNA]</scope>
    <source>
        <strain evidence="9">CGMCC 1.15474</strain>
    </source>
</reference>
<feature type="transmembrane region" description="Helical" evidence="6">
    <location>
        <begin position="100"/>
        <end position="119"/>
    </location>
</feature>
<feature type="transmembrane region" description="Helical" evidence="6">
    <location>
        <begin position="336"/>
        <end position="359"/>
    </location>
</feature>
<evidence type="ECO:0000256" key="5">
    <source>
        <dbReference type="ARBA" id="ARBA00023136"/>
    </source>
</evidence>
<dbReference type="Proteomes" id="UP001597318">
    <property type="component" value="Unassembled WGS sequence"/>
</dbReference>
<comment type="subcellular location">
    <subcellularLocation>
        <location evidence="1">Cell membrane</location>
        <topology evidence="1">Multi-pass membrane protein</topology>
    </subcellularLocation>
</comment>
<feature type="transmembrane region" description="Helical" evidence="6">
    <location>
        <begin position="158"/>
        <end position="182"/>
    </location>
</feature>
<evidence type="ECO:0000313" key="8">
    <source>
        <dbReference type="EMBL" id="MFD2214609.1"/>
    </source>
</evidence>
<gene>
    <name evidence="8" type="ORF">ACFSKK_13030</name>
</gene>
<comment type="caution">
    <text evidence="8">The sequence shown here is derived from an EMBL/GenBank/DDBJ whole genome shotgun (WGS) entry which is preliminary data.</text>
</comment>
<dbReference type="InterPro" id="IPR011701">
    <property type="entry name" value="MFS"/>
</dbReference>
<keyword evidence="4 6" id="KW-1133">Transmembrane helix</keyword>
<feature type="transmembrane region" description="Helical" evidence="6">
    <location>
        <begin position="365"/>
        <end position="384"/>
    </location>
</feature>
<feature type="transmembrane region" description="Helical" evidence="6">
    <location>
        <begin position="44"/>
        <end position="64"/>
    </location>
</feature>
<feature type="transmembrane region" description="Helical" evidence="6">
    <location>
        <begin position="131"/>
        <end position="152"/>
    </location>
</feature>
<dbReference type="PROSITE" id="PS50850">
    <property type="entry name" value="MFS"/>
    <property type="match status" value="1"/>
</dbReference>
<evidence type="ECO:0000256" key="6">
    <source>
        <dbReference type="SAM" id="Phobius"/>
    </source>
</evidence>
<feature type="transmembrane region" description="Helical" evidence="6">
    <location>
        <begin position="76"/>
        <end position="94"/>
    </location>
</feature>
<organism evidence="8 9">
    <name type="scientific">Metabacillus endolithicus</name>
    <dbReference type="NCBI Taxonomy" id="1535204"/>
    <lineage>
        <taxon>Bacteria</taxon>
        <taxon>Bacillati</taxon>
        <taxon>Bacillota</taxon>
        <taxon>Bacilli</taxon>
        <taxon>Bacillales</taxon>
        <taxon>Bacillaceae</taxon>
        <taxon>Metabacillus</taxon>
    </lineage>
</organism>
<dbReference type="PANTHER" id="PTHR23521">
    <property type="entry name" value="TRANSPORTER MFS SUPERFAMILY"/>
    <property type="match status" value="1"/>
</dbReference>
<protein>
    <submittedName>
        <fullName evidence="8">MFS transporter</fullName>
    </submittedName>
</protein>
<feature type="transmembrane region" description="Helical" evidence="6">
    <location>
        <begin position="279"/>
        <end position="297"/>
    </location>
</feature>
<dbReference type="Gene3D" id="1.20.1250.20">
    <property type="entry name" value="MFS general substrate transporter like domains"/>
    <property type="match status" value="2"/>
</dbReference>
<evidence type="ECO:0000256" key="4">
    <source>
        <dbReference type="ARBA" id="ARBA00022989"/>
    </source>
</evidence>
<dbReference type="SUPFAM" id="SSF103473">
    <property type="entry name" value="MFS general substrate transporter"/>
    <property type="match status" value="1"/>
</dbReference>
<dbReference type="Pfam" id="PF07690">
    <property type="entry name" value="MFS_1"/>
    <property type="match status" value="1"/>
</dbReference>
<accession>A0ABW5C051</accession>
<sequence>MISQEWRTLFWVGLSVLFALSLWFSASAIAPELIRFWDITSQLEAWLSASVPLGFVVGAFCSAYFGMADRFHSRKIFAISALSGSFFNGILIFVDQALLGILLRVLTGVCLAGVYPIAVKILSQWFPRKRGLAIGILIAALTLGSSLPHFVLMFFSSFQWQLVLITSSVLSFLSAIIIYFIVKDPTITSTKTPFSITFIHQVVKNKPVMLANYGYFGHMWELYAMWTWLPTFLAASFYNNSPGVSPWIIAFSTFLSIGIAGGIGCVLGGIISDKIGRSNLTMISMMISAICSILIGFTYGQVIWLTLVVSFIWGMTVISDSAQFSAAVSEVSDSSYVGTALTFQMCIGFLITIFSINLIPVLQKIMGWEWVFTLLAIGPVLGIVSMAKFKYYEVTAIGGNKNEDTATRI</sequence>
<feature type="transmembrane region" description="Helical" evidence="6">
    <location>
        <begin position="244"/>
        <end position="267"/>
    </location>
</feature>
<keyword evidence="9" id="KW-1185">Reference proteome</keyword>
<keyword evidence="3 6" id="KW-0812">Transmembrane</keyword>